<reference evidence="7 8" key="1">
    <citation type="journal article" date="2009" name="Science">
        <title>Green evolution and dynamic adaptations revealed by genomes of the marine picoeukaryotes Micromonas.</title>
        <authorList>
            <person name="Worden A.Z."/>
            <person name="Lee J.H."/>
            <person name="Mock T."/>
            <person name="Rouze P."/>
            <person name="Simmons M.P."/>
            <person name="Aerts A.L."/>
            <person name="Allen A.E."/>
            <person name="Cuvelier M.L."/>
            <person name="Derelle E."/>
            <person name="Everett M.V."/>
            <person name="Foulon E."/>
            <person name="Grimwood J."/>
            <person name="Gundlach H."/>
            <person name="Henrissat B."/>
            <person name="Napoli C."/>
            <person name="McDonald S.M."/>
            <person name="Parker M.S."/>
            <person name="Rombauts S."/>
            <person name="Salamov A."/>
            <person name="Von Dassow P."/>
            <person name="Badger J.H."/>
            <person name="Coutinho P.M."/>
            <person name="Demir E."/>
            <person name="Dubchak I."/>
            <person name="Gentemann C."/>
            <person name="Eikrem W."/>
            <person name="Gready J.E."/>
            <person name="John U."/>
            <person name="Lanier W."/>
            <person name="Lindquist E.A."/>
            <person name="Lucas S."/>
            <person name="Mayer K.F."/>
            <person name="Moreau H."/>
            <person name="Not F."/>
            <person name="Otillar R."/>
            <person name="Panaud O."/>
            <person name="Pangilinan J."/>
            <person name="Paulsen I."/>
            <person name="Piegu B."/>
            <person name="Poliakov A."/>
            <person name="Robbens S."/>
            <person name="Schmutz J."/>
            <person name="Toulza E."/>
            <person name="Wyss T."/>
            <person name="Zelensky A."/>
            <person name="Zhou K."/>
            <person name="Armbrust E.V."/>
            <person name="Bhattacharya D."/>
            <person name="Goodenough U.W."/>
            <person name="Van de Peer Y."/>
            <person name="Grigoriev I.V."/>
        </authorList>
    </citation>
    <scope>NUCLEOTIDE SEQUENCE [LARGE SCALE GENOMIC DNA]</scope>
    <source>
        <strain evidence="8">RCC299 / NOUM17</strain>
    </source>
</reference>
<evidence type="ECO:0000256" key="1">
    <source>
        <dbReference type="ARBA" id="ARBA00022741"/>
    </source>
</evidence>
<keyword evidence="4" id="KW-0067">ATP-binding</keyword>
<dbReference type="RefSeq" id="XP_002504005.1">
    <property type="nucleotide sequence ID" value="XM_002503959.1"/>
</dbReference>
<dbReference type="GO" id="GO:0003724">
    <property type="term" value="F:RNA helicase activity"/>
    <property type="evidence" value="ECO:0007669"/>
    <property type="project" value="TreeGrafter"/>
</dbReference>
<dbReference type="CDD" id="cd00268">
    <property type="entry name" value="DEADc"/>
    <property type="match status" value="1"/>
</dbReference>
<dbReference type="GO" id="GO:0016787">
    <property type="term" value="F:hydrolase activity"/>
    <property type="evidence" value="ECO:0007669"/>
    <property type="project" value="UniProtKB-KW"/>
</dbReference>
<protein>
    <submittedName>
        <fullName evidence="7">DEAD/DEAH box helicase</fullName>
    </submittedName>
</protein>
<dbReference type="EMBL" id="CP001328">
    <property type="protein sequence ID" value="ACO65263.1"/>
    <property type="molecule type" value="Genomic_DNA"/>
</dbReference>
<keyword evidence="8" id="KW-1185">Reference proteome</keyword>
<keyword evidence="3 7" id="KW-0347">Helicase</keyword>
<dbReference type="InterPro" id="IPR011545">
    <property type="entry name" value="DEAD/DEAH_box_helicase_dom"/>
</dbReference>
<dbReference type="OrthoDB" id="10256233at2759"/>
<dbReference type="GO" id="GO:0003723">
    <property type="term" value="F:RNA binding"/>
    <property type="evidence" value="ECO:0007669"/>
    <property type="project" value="TreeGrafter"/>
</dbReference>
<dbReference type="eggNOG" id="KOG0337">
    <property type="taxonomic scope" value="Eukaryota"/>
</dbReference>
<accession>C1EAU1</accession>
<dbReference type="PANTHER" id="PTHR47963">
    <property type="entry name" value="DEAD-BOX ATP-DEPENDENT RNA HELICASE 47, MITOCHONDRIAL"/>
    <property type="match status" value="1"/>
</dbReference>
<dbReference type="InterPro" id="IPR027417">
    <property type="entry name" value="P-loop_NTPase"/>
</dbReference>
<evidence type="ECO:0000256" key="2">
    <source>
        <dbReference type="ARBA" id="ARBA00022801"/>
    </source>
</evidence>
<dbReference type="GeneID" id="8245295"/>
<dbReference type="AlphaFoldDB" id="C1EAU1"/>
<dbReference type="FunCoup" id="C1EAU1">
    <property type="interactions" value="146"/>
</dbReference>
<dbReference type="SUPFAM" id="SSF52540">
    <property type="entry name" value="P-loop containing nucleoside triphosphate hydrolases"/>
    <property type="match status" value="1"/>
</dbReference>
<dbReference type="InterPro" id="IPR001650">
    <property type="entry name" value="Helicase_C-like"/>
</dbReference>
<dbReference type="GO" id="GO:0005524">
    <property type="term" value="F:ATP binding"/>
    <property type="evidence" value="ECO:0007669"/>
    <property type="project" value="UniProtKB-KW"/>
</dbReference>
<dbReference type="PROSITE" id="PS51192">
    <property type="entry name" value="HELICASE_ATP_BIND_1"/>
    <property type="match status" value="1"/>
</dbReference>
<dbReference type="PANTHER" id="PTHR47963:SF10">
    <property type="entry name" value="ATP-DEPENDENT RNA HELICASE DDX6_DHH1"/>
    <property type="match status" value="1"/>
</dbReference>
<evidence type="ECO:0000259" key="5">
    <source>
        <dbReference type="PROSITE" id="PS51192"/>
    </source>
</evidence>
<dbReference type="Pfam" id="PF00271">
    <property type="entry name" value="Helicase_C"/>
    <property type="match status" value="1"/>
</dbReference>
<proteinExistence type="predicted"/>
<evidence type="ECO:0000313" key="7">
    <source>
        <dbReference type="EMBL" id="ACO65263.1"/>
    </source>
</evidence>
<name>C1EAU1_MICCC</name>
<dbReference type="InterPro" id="IPR014001">
    <property type="entry name" value="Helicase_ATP-bd"/>
</dbReference>
<dbReference type="KEGG" id="mis:MICPUN_60195"/>
<dbReference type="PROSITE" id="PS51194">
    <property type="entry name" value="HELICASE_CTER"/>
    <property type="match status" value="1"/>
</dbReference>
<organism evidence="7 8">
    <name type="scientific">Micromonas commoda (strain RCC299 / NOUM17 / CCMP2709)</name>
    <name type="common">Picoplanktonic green alga</name>
    <dbReference type="NCBI Taxonomy" id="296587"/>
    <lineage>
        <taxon>Eukaryota</taxon>
        <taxon>Viridiplantae</taxon>
        <taxon>Chlorophyta</taxon>
        <taxon>Mamiellophyceae</taxon>
        <taxon>Mamiellales</taxon>
        <taxon>Mamiellaceae</taxon>
        <taxon>Micromonas</taxon>
    </lineage>
</organism>
<evidence type="ECO:0000259" key="6">
    <source>
        <dbReference type="PROSITE" id="PS51194"/>
    </source>
</evidence>
<dbReference type="SMART" id="SM00487">
    <property type="entry name" value="DEXDc"/>
    <property type="match status" value="1"/>
</dbReference>
<dbReference type="Gene3D" id="3.40.50.300">
    <property type="entry name" value="P-loop containing nucleotide triphosphate hydrolases"/>
    <property type="match status" value="2"/>
</dbReference>
<dbReference type="InParanoid" id="C1EAU1"/>
<gene>
    <name evidence="7" type="ORF">MICPUN_60195</name>
</gene>
<feature type="domain" description="Helicase ATP-binding" evidence="5">
    <location>
        <begin position="97"/>
        <end position="289"/>
    </location>
</feature>
<dbReference type="SMART" id="SM00490">
    <property type="entry name" value="HELICc"/>
    <property type="match status" value="1"/>
</dbReference>
<evidence type="ECO:0000256" key="3">
    <source>
        <dbReference type="ARBA" id="ARBA00022806"/>
    </source>
</evidence>
<dbReference type="Proteomes" id="UP000002009">
    <property type="component" value="Chromosome 7"/>
</dbReference>
<dbReference type="Pfam" id="PF00270">
    <property type="entry name" value="DEAD"/>
    <property type="match status" value="1"/>
</dbReference>
<dbReference type="OMA" id="PRTFIFV"/>
<evidence type="ECO:0000313" key="8">
    <source>
        <dbReference type="Proteomes" id="UP000002009"/>
    </source>
</evidence>
<dbReference type="STRING" id="296587.C1EAU1"/>
<feature type="domain" description="Helicase C-terminal" evidence="6">
    <location>
        <begin position="322"/>
        <end position="474"/>
    </location>
</feature>
<keyword evidence="1" id="KW-0547">Nucleotide-binding</keyword>
<keyword evidence="2" id="KW-0378">Hydrolase</keyword>
<sequence>MPLPPADGLGLSDQEVQTLLSSADENVLTTALSRAIAVEDFGLAAKLSARLKELQGVGDSPAAEILDWRAMGMAEWLCDRAESLGYRYPTAIQRRASLAFFKKRDVVIQAQTGSGKTLAYLMPTVDNMDFVARRMLQILIVVPSRELVIQTVMLAFRLFGGNVNSGVPGDPGNMYNYKGPQGIKCVGVFEEDHVVREGFADVAELVVGTPELLARMKREGKLEVDLAQTIVADEADQLFEQFPDAMDELLRPSPFEPVMEDRQIVLCGVNVPSWVIDSGVRKGHLRAPLEVSMGTPGRVPPDVSHRRLVVPRVRKLVALARQIRSDLKNAGEDAPPPRTIVFVPSAAAAEAAATPLRKSLWGRHKLAVLLPEGEEAVRTMQDFRNQKTTLLLCTPDVERGLDMPGVDYVYSLDAPGTSASYLHRAGRCGRLGATSRGTVTSVVTPEETQALDQTMLDLEISSWECLEEQANEPAMGRLVDEASRAVNSDAYGDSEEEEEALAWTGEGDLAGGNPAREEEQALTAEALNDLFYLMDAQAEAVNALEAAFSMDDAFKDDSVDELETEEDARSENMKQALEDIRKIFDVSDIPEEDIPDEFKPPDMK</sequence>
<evidence type="ECO:0000256" key="4">
    <source>
        <dbReference type="ARBA" id="ARBA00022840"/>
    </source>
</evidence>
<dbReference type="InterPro" id="IPR044742">
    <property type="entry name" value="DEAD/DEAH_RhlB"/>
</dbReference>
<dbReference type="InterPro" id="IPR050547">
    <property type="entry name" value="DEAD_box_RNA_helicases"/>
</dbReference>